<organism evidence="3">
    <name type="scientific">Tanacetum cinerariifolium</name>
    <name type="common">Dalmatian daisy</name>
    <name type="synonym">Chrysanthemum cinerariifolium</name>
    <dbReference type="NCBI Taxonomy" id="118510"/>
    <lineage>
        <taxon>Eukaryota</taxon>
        <taxon>Viridiplantae</taxon>
        <taxon>Streptophyta</taxon>
        <taxon>Embryophyta</taxon>
        <taxon>Tracheophyta</taxon>
        <taxon>Spermatophyta</taxon>
        <taxon>Magnoliopsida</taxon>
        <taxon>eudicotyledons</taxon>
        <taxon>Gunneridae</taxon>
        <taxon>Pentapetalae</taxon>
        <taxon>asterids</taxon>
        <taxon>campanulids</taxon>
        <taxon>Asterales</taxon>
        <taxon>Asteraceae</taxon>
        <taxon>Asteroideae</taxon>
        <taxon>Anthemideae</taxon>
        <taxon>Anthemidinae</taxon>
        <taxon>Tanacetum</taxon>
    </lineage>
</organism>
<dbReference type="AlphaFoldDB" id="A0A6L2KH89"/>
<sequence length="780" mass="90200">MGYNDLHIGYDSLRLSQAQILWGMYDKKNVDFAYLLWEDFVYQVEHKDAKKSNDMYYPRFTKVIVNFFMTKDQSITRRNKVNWYYARDDHMFTTIKLVSRHQNTQQYIPPPTKGKRLKTSAKVDKPAKEKQPAKLSTAKGLNVLSEVALTKAKQIKLATTRSLAQTHISHTSGSGADEGTDDDDDDQSDDDDQEDQDNDDQDIKMSKTTMMIKMIKIMMMMSKLILITTVMILYIPNNDEDSDGMNVEGDKGADKEDDADELYRDVNINLKGIDSIFDSTSWVDVSVFTAAEPPLLSATTLPLPTISIIPHVQQTPAHSLANVPSSSLQDLPNFGSLFGFDHRLKTLETNFLEFMQTNQFAEAVSLIPGIVDKYIDHRMNEAMKVAVRLQSDRLRDEAQAENEDFLNKLDENIQKIIKEQSSIHDESAQNWNNPKGQQYMHDLLKPLPLIPNSRGRRVIPFDHFINKELEYLYGGTSSRKYTTLVTKNKAADYGYIKWIKDLVPRTMWSQVPVSYNKHALWGISHWGHKRQQFYGFVVNRESARDVYSKRRIIADIELQIVEWHNYKHLDWITVRRDDDKLYKFKEGNFKRLRIKDIEDMLLLLVQGKLTNLTVDERFAFNVSLRMFTRSIIIQWRVGDLQLGVKSYQKKLNLMKPDTYRLDLKHMEFGCSICLRPFRDEDSDGIPKRPTMYLSLWSYKAVRHRYPNPLIQPEPKGSTHGYPLVSVEVLRLILMDSQVTPTKQGQMTKPYASPRFIADCLNAGYLKMEENVPDSSCLKNS</sequence>
<evidence type="ECO:0000256" key="2">
    <source>
        <dbReference type="SAM" id="Phobius"/>
    </source>
</evidence>
<reference evidence="3" key="1">
    <citation type="journal article" date="2019" name="Sci. Rep.">
        <title>Draft genome of Tanacetum cinerariifolium, the natural source of mosquito coil.</title>
        <authorList>
            <person name="Yamashiro T."/>
            <person name="Shiraishi A."/>
            <person name="Satake H."/>
            <person name="Nakayama K."/>
        </authorList>
    </citation>
    <scope>NUCLEOTIDE SEQUENCE</scope>
</reference>
<keyword evidence="2" id="KW-0472">Membrane</keyword>
<protein>
    <submittedName>
        <fullName evidence="3">Uncharacterized protein</fullName>
    </submittedName>
</protein>
<gene>
    <name evidence="3" type="ORF">Tci_019990</name>
</gene>
<accession>A0A6L2KH89</accession>
<evidence type="ECO:0000256" key="1">
    <source>
        <dbReference type="SAM" id="MobiDB-lite"/>
    </source>
</evidence>
<feature type="compositionally biased region" description="Acidic residues" evidence="1">
    <location>
        <begin position="178"/>
        <end position="200"/>
    </location>
</feature>
<comment type="caution">
    <text evidence="3">The sequence shown here is derived from an EMBL/GenBank/DDBJ whole genome shotgun (WGS) entry which is preliminary data.</text>
</comment>
<evidence type="ECO:0000313" key="3">
    <source>
        <dbReference type="EMBL" id="GEU48012.1"/>
    </source>
</evidence>
<keyword evidence="2" id="KW-0812">Transmembrane</keyword>
<feature type="compositionally biased region" description="Polar residues" evidence="1">
    <location>
        <begin position="164"/>
        <end position="174"/>
    </location>
</feature>
<name>A0A6L2KH89_TANCI</name>
<dbReference type="EMBL" id="BKCJ010002359">
    <property type="protein sequence ID" value="GEU48012.1"/>
    <property type="molecule type" value="Genomic_DNA"/>
</dbReference>
<feature type="transmembrane region" description="Helical" evidence="2">
    <location>
        <begin position="214"/>
        <end position="235"/>
    </location>
</feature>
<feature type="region of interest" description="Disordered" evidence="1">
    <location>
        <begin position="164"/>
        <end position="205"/>
    </location>
</feature>
<proteinExistence type="predicted"/>
<keyword evidence="2" id="KW-1133">Transmembrane helix</keyword>
<feature type="region of interest" description="Disordered" evidence="1">
    <location>
        <begin position="103"/>
        <end position="135"/>
    </location>
</feature>
<feature type="compositionally biased region" description="Basic and acidic residues" evidence="1">
    <location>
        <begin position="121"/>
        <end position="132"/>
    </location>
</feature>